<gene>
    <name evidence="1" type="ORF">BXP70_08820</name>
</gene>
<name>A0A243WGH1_9BACT</name>
<accession>A0A243WGH1</accession>
<evidence type="ECO:0000313" key="1">
    <source>
        <dbReference type="EMBL" id="OUJ74844.1"/>
    </source>
</evidence>
<organism evidence="1 2">
    <name type="scientific">Hymenobacter crusticola</name>
    <dbReference type="NCBI Taxonomy" id="1770526"/>
    <lineage>
        <taxon>Bacteria</taxon>
        <taxon>Pseudomonadati</taxon>
        <taxon>Bacteroidota</taxon>
        <taxon>Cytophagia</taxon>
        <taxon>Cytophagales</taxon>
        <taxon>Hymenobacteraceae</taxon>
        <taxon>Hymenobacter</taxon>
    </lineage>
</organism>
<dbReference type="Proteomes" id="UP000194873">
    <property type="component" value="Unassembled WGS sequence"/>
</dbReference>
<proteinExistence type="predicted"/>
<sequence>MVEVGQGFNRPRGGPERYLATAQFVPQWTLVPGRLRVGVPVGAFHPGYQLGGLAGSRLTLKVFQGPPVLLASSFHLHILAEYLPLVYTPTEHWRQLVGAGVGLETSNLLGIVLKLHRDVRTPTIYGQLALTYNLFYKSPPQTL</sequence>
<dbReference type="EMBL" id="MTSE01000003">
    <property type="protein sequence ID" value="OUJ74844.1"/>
    <property type="molecule type" value="Genomic_DNA"/>
</dbReference>
<evidence type="ECO:0000313" key="2">
    <source>
        <dbReference type="Proteomes" id="UP000194873"/>
    </source>
</evidence>
<evidence type="ECO:0008006" key="3">
    <source>
        <dbReference type="Google" id="ProtNLM"/>
    </source>
</evidence>
<protein>
    <recommendedName>
        <fullName evidence="3">Bacterial surface antigen (D15) domain-containing protein</fullName>
    </recommendedName>
</protein>
<reference evidence="1 2" key="1">
    <citation type="submission" date="2017-01" db="EMBL/GenBank/DDBJ databases">
        <title>A new Hymenobacter.</title>
        <authorList>
            <person name="Liang Y."/>
            <person name="Feng F."/>
        </authorList>
    </citation>
    <scope>NUCLEOTIDE SEQUENCE [LARGE SCALE GENOMIC DNA]</scope>
    <source>
        <strain evidence="1">MIMBbqt21</strain>
    </source>
</reference>
<keyword evidence="2" id="KW-1185">Reference proteome</keyword>
<comment type="caution">
    <text evidence="1">The sequence shown here is derived from an EMBL/GenBank/DDBJ whole genome shotgun (WGS) entry which is preliminary data.</text>
</comment>
<dbReference type="AlphaFoldDB" id="A0A243WGH1"/>